<dbReference type="KEGG" id="pcw:110193927"/>
<comment type="similarity">
    <text evidence="10">Belongs to the methyltransferase superfamily. METTL23 family.</text>
</comment>
<keyword evidence="6" id="KW-0808">Transferase</keyword>
<dbReference type="CTD" id="124512"/>
<comment type="function">
    <text evidence="12">Histone methyltransferase that dimethylates histone H3 at 'Arg-17', forming asymmetric dimethylarginine (H3R17me2a), leading to activate transcription via chromatin remodeling. Maternal factor involved in epigenetic chromatin reprogramming of the paternal genome in the zygote: mediates H3R17me2a, promoting histone H3.3 incorporation in the male pronucleus, leading to TET3 recruitment and subsequent DNA demethylation.</text>
</comment>
<keyword evidence="8" id="KW-0156">Chromatin regulator</keyword>
<keyword evidence="16" id="KW-1185">Reference proteome</keyword>
<dbReference type="InterPro" id="IPR019410">
    <property type="entry name" value="Methyltransf_16"/>
</dbReference>
<dbReference type="GO" id="GO:0005737">
    <property type="term" value="C:cytoplasm"/>
    <property type="evidence" value="ECO:0007669"/>
    <property type="project" value="UniProtKB-SubCell"/>
</dbReference>
<keyword evidence="3" id="KW-0217">Developmental protein</keyword>
<evidence type="ECO:0000256" key="14">
    <source>
        <dbReference type="ARBA" id="ARBA00070081"/>
    </source>
</evidence>
<accession>A0A6P5ISP6</accession>
<evidence type="ECO:0000256" key="13">
    <source>
        <dbReference type="ARBA" id="ARBA00062517"/>
    </source>
</evidence>
<evidence type="ECO:0000256" key="10">
    <source>
        <dbReference type="ARBA" id="ARBA00043988"/>
    </source>
</evidence>
<evidence type="ECO:0000256" key="9">
    <source>
        <dbReference type="ARBA" id="ARBA00023242"/>
    </source>
</evidence>
<dbReference type="SUPFAM" id="SSF53335">
    <property type="entry name" value="S-adenosyl-L-methionine-dependent methyltransferases"/>
    <property type="match status" value="1"/>
</dbReference>
<comment type="subunit">
    <text evidence="13">Interacts with HSPA5, HSP90B1, TUBULIN, UGGT1 and UGGT2. Interacts with TET3. Interacts with STPG4.</text>
</comment>
<dbReference type="FunFam" id="3.40.50.150:FF:000173">
    <property type="entry name" value="methyltransferase-like protein 23 isoform X1"/>
    <property type="match status" value="1"/>
</dbReference>
<dbReference type="Pfam" id="PF10294">
    <property type="entry name" value="Methyltransf_16"/>
    <property type="match status" value="1"/>
</dbReference>
<proteinExistence type="inferred from homology"/>
<reference evidence="17" key="1">
    <citation type="submission" date="2025-08" db="UniProtKB">
        <authorList>
            <consortium name="RefSeq"/>
        </authorList>
    </citation>
    <scope>IDENTIFICATION</scope>
    <source>
        <tissue evidence="17">Spleen</tissue>
    </source>
</reference>
<evidence type="ECO:0000256" key="4">
    <source>
        <dbReference type="ARBA" id="ARBA00022490"/>
    </source>
</evidence>
<evidence type="ECO:0000256" key="15">
    <source>
        <dbReference type="ARBA" id="ARBA00081516"/>
    </source>
</evidence>
<evidence type="ECO:0000256" key="12">
    <source>
        <dbReference type="ARBA" id="ARBA00055233"/>
    </source>
</evidence>
<gene>
    <name evidence="17" type="primary">METTL23</name>
</gene>
<dbReference type="GO" id="GO:0010468">
    <property type="term" value="P:regulation of gene expression"/>
    <property type="evidence" value="ECO:0007669"/>
    <property type="project" value="UniProtKB-ARBA"/>
</dbReference>
<evidence type="ECO:0000256" key="3">
    <source>
        <dbReference type="ARBA" id="ARBA00022473"/>
    </source>
</evidence>
<evidence type="ECO:0000256" key="11">
    <source>
        <dbReference type="ARBA" id="ARBA00047384"/>
    </source>
</evidence>
<comment type="catalytic activity">
    <reaction evidence="11">
        <text>L-arginyl-[protein] + 2 S-adenosyl-L-methionine = N(omega),N(omega)-dimethyl-L-arginyl-[protein] + 2 S-adenosyl-L-homocysteine + 2 H(+)</text>
        <dbReference type="Rhea" id="RHEA:48096"/>
        <dbReference type="Rhea" id="RHEA-COMP:10532"/>
        <dbReference type="Rhea" id="RHEA-COMP:11991"/>
        <dbReference type="ChEBI" id="CHEBI:15378"/>
        <dbReference type="ChEBI" id="CHEBI:29965"/>
        <dbReference type="ChEBI" id="CHEBI:57856"/>
        <dbReference type="ChEBI" id="CHEBI:59789"/>
        <dbReference type="ChEBI" id="CHEBI:61897"/>
        <dbReference type="EC" id="2.1.1.319"/>
    </reaction>
    <physiologicalReaction direction="left-to-right" evidence="11">
        <dbReference type="Rhea" id="RHEA:48097"/>
    </physiologicalReaction>
</comment>
<evidence type="ECO:0000256" key="1">
    <source>
        <dbReference type="ARBA" id="ARBA00004123"/>
    </source>
</evidence>
<evidence type="ECO:0000313" key="16">
    <source>
        <dbReference type="Proteomes" id="UP000515140"/>
    </source>
</evidence>
<dbReference type="InterPro" id="IPR029063">
    <property type="entry name" value="SAM-dependent_MTases_sf"/>
</dbReference>
<keyword evidence="9" id="KW-0539">Nucleus</keyword>
<dbReference type="GO" id="GO:0035242">
    <property type="term" value="F:protein-arginine omega-N asymmetric methyltransferase activity"/>
    <property type="evidence" value="ECO:0007669"/>
    <property type="project" value="UniProtKB-EC"/>
</dbReference>
<evidence type="ECO:0000256" key="7">
    <source>
        <dbReference type="ARBA" id="ARBA00022691"/>
    </source>
</evidence>
<keyword evidence="7" id="KW-0949">S-adenosyl-L-methionine</keyword>
<keyword evidence="4" id="KW-0963">Cytoplasm</keyword>
<dbReference type="CDD" id="cd02440">
    <property type="entry name" value="AdoMet_MTases"/>
    <property type="match status" value="1"/>
</dbReference>
<evidence type="ECO:0000256" key="5">
    <source>
        <dbReference type="ARBA" id="ARBA00022603"/>
    </source>
</evidence>
<dbReference type="PANTHER" id="PTHR14614">
    <property type="entry name" value="HEPATOCELLULAR CARCINOMA-ASSOCIATED ANTIGEN"/>
    <property type="match status" value="1"/>
</dbReference>
<organism evidence="16 17">
    <name type="scientific">Phascolarctos cinereus</name>
    <name type="common">Koala</name>
    <dbReference type="NCBI Taxonomy" id="38626"/>
    <lineage>
        <taxon>Eukaryota</taxon>
        <taxon>Metazoa</taxon>
        <taxon>Chordata</taxon>
        <taxon>Craniata</taxon>
        <taxon>Vertebrata</taxon>
        <taxon>Euteleostomi</taxon>
        <taxon>Mammalia</taxon>
        <taxon>Metatheria</taxon>
        <taxon>Diprotodontia</taxon>
        <taxon>Phascolarctidae</taxon>
        <taxon>Phascolarctos</taxon>
    </lineage>
</organism>
<evidence type="ECO:0000313" key="17">
    <source>
        <dbReference type="RefSeq" id="XP_020821619.1"/>
    </source>
</evidence>
<dbReference type="GO" id="GO:0032259">
    <property type="term" value="P:methylation"/>
    <property type="evidence" value="ECO:0007669"/>
    <property type="project" value="UniProtKB-KW"/>
</dbReference>
<evidence type="ECO:0000256" key="8">
    <source>
        <dbReference type="ARBA" id="ARBA00022853"/>
    </source>
</evidence>
<evidence type="ECO:0000256" key="2">
    <source>
        <dbReference type="ARBA" id="ARBA00004496"/>
    </source>
</evidence>
<evidence type="ECO:0000256" key="6">
    <source>
        <dbReference type="ARBA" id="ARBA00022679"/>
    </source>
</evidence>
<dbReference type="GO" id="GO:0005634">
    <property type="term" value="C:nucleus"/>
    <property type="evidence" value="ECO:0007669"/>
    <property type="project" value="UniProtKB-SubCell"/>
</dbReference>
<protein>
    <recommendedName>
        <fullName evidence="14">Histone-arginine methyltransferase METTL23</fullName>
    </recommendedName>
    <alternativeName>
        <fullName evidence="15">Methyltransferase-like protein 23</fullName>
    </alternativeName>
</protein>
<dbReference type="FunCoup" id="A0A6P5ISP6">
    <property type="interactions" value="2172"/>
</dbReference>
<name>A0A6P5ISP6_PHACI</name>
<dbReference type="AlphaFoldDB" id="A0A6P5ISP6"/>
<dbReference type="GeneID" id="110193927"/>
<dbReference type="Gene3D" id="3.40.50.150">
    <property type="entry name" value="Vaccinia Virus protein VP39"/>
    <property type="match status" value="1"/>
</dbReference>
<sequence>MAHQATFLEEPVVRAQRFRFSEEAGPGGKRAVLEVHIPQVLHFQYGMYIWPCAVVLAQYIWYHRSNLIGKTVLEIGAGVSLPGIVAAKCGAEVILSDSSELPHCLENCRQSCQMNDLPNIHITGLTWGQISPELLALPALDIILASDVFFEPEDFEDILTTVYYLVQRNPHVQLWTTYQVRSAECSLEALLYKWELQCIHIPLESFGADKEHLAESALPGRHTVEMMIISLAKNVL</sequence>
<dbReference type="InParanoid" id="A0A6P5ISP6"/>
<dbReference type="Proteomes" id="UP000515140">
    <property type="component" value="Unplaced"/>
</dbReference>
<dbReference type="OMA" id="VIGITWG"/>
<dbReference type="GO" id="GO:0006325">
    <property type="term" value="P:chromatin organization"/>
    <property type="evidence" value="ECO:0007669"/>
    <property type="project" value="UniProtKB-KW"/>
</dbReference>
<keyword evidence="5" id="KW-0489">Methyltransferase</keyword>
<dbReference type="RefSeq" id="XP_020821619.1">
    <property type="nucleotide sequence ID" value="XM_020965960.1"/>
</dbReference>
<comment type="subcellular location">
    <subcellularLocation>
        <location evidence="2">Cytoplasm</location>
    </subcellularLocation>
    <subcellularLocation>
        <location evidence="1">Nucleus</location>
    </subcellularLocation>
</comment>
<dbReference type="PANTHER" id="PTHR14614:SF164">
    <property type="entry name" value="HISTONE-ARGININE METHYLTRANSFERASE METTL23"/>
    <property type="match status" value="1"/>
</dbReference>